<evidence type="ECO:0000313" key="2">
    <source>
        <dbReference type="Proteomes" id="UP000219020"/>
    </source>
</evidence>
<gene>
    <name evidence="1" type="ORF">BTN49_2739</name>
</gene>
<organism evidence="1 2">
    <name type="scientific">Candidatus Enterovibrio escicola</name>
    <dbReference type="NCBI Taxonomy" id="1927127"/>
    <lineage>
        <taxon>Bacteria</taxon>
        <taxon>Pseudomonadati</taxon>
        <taxon>Pseudomonadota</taxon>
        <taxon>Gammaproteobacteria</taxon>
        <taxon>Vibrionales</taxon>
        <taxon>Vibrionaceae</taxon>
        <taxon>Enterovibrio</taxon>
    </lineage>
</organism>
<comment type="caution">
    <text evidence="1">The sequence shown here is derived from an EMBL/GenBank/DDBJ whole genome shotgun (WGS) entry which is preliminary data.</text>
</comment>
<dbReference type="AlphaFoldDB" id="A0A2A5T0N5"/>
<evidence type="ECO:0000313" key="1">
    <source>
        <dbReference type="EMBL" id="PCS21727.1"/>
    </source>
</evidence>
<dbReference type="EMBL" id="NBYY01000031">
    <property type="protein sequence ID" value="PCS21727.1"/>
    <property type="molecule type" value="Genomic_DNA"/>
</dbReference>
<accession>A0A2A5T0N5</accession>
<reference evidence="2" key="1">
    <citation type="submission" date="2017-04" db="EMBL/GenBank/DDBJ databases">
        <title>Genome evolution of the luminous symbionts of deep sea anglerfish.</title>
        <authorList>
            <person name="Hendry T.A."/>
        </authorList>
    </citation>
    <scope>NUCLEOTIDE SEQUENCE [LARGE SCALE GENOMIC DNA]</scope>
</reference>
<name>A0A2A5T0N5_9GAMM</name>
<proteinExistence type="predicted"/>
<dbReference type="Proteomes" id="UP000219020">
    <property type="component" value="Unassembled WGS sequence"/>
</dbReference>
<sequence length="39" mass="4516">MKPYQKGITPSIASVNSPYGRESVCQLRRYIPREIYLSN</sequence>
<protein>
    <submittedName>
        <fullName evidence="1">Uncharacterized protein</fullName>
    </submittedName>
</protein>
<keyword evidence="2" id="KW-1185">Reference proteome</keyword>